<dbReference type="EMBL" id="JACYTQ010000009">
    <property type="protein sequence ID" value="MBD8490884.1"/>
    <property type="molecule type" value="Genomic_DNA"/>
</dbReference>
<dbReference type="PANTHER" id="PTHR30273:SF2">
    <property type="entry name" value="PROTEIN FECR"/>
    <property type="match status" value="1"/>
</dbReference>
<sequence length="353" mass="40364">MDNKQKYILKYKDYELEDFLGDGYFISWVKNPNGNSNHFWERWITENVDKSETVMQAATIIRSMTYKNKPELSNKAYVEIFENVLKSEPVSEGKGNEKSSHPTSIWGTIFGFHKIAAAILLIFCAWIILDTYVVKEPVELAPQKWEVRENPAGIKSTIKMGDGTVVNLNSNSKLTFLEKFPDSLRLVKLEGEAFFDVQKDGRPFLVDLGKTQVEVMGTTFNVEKRQEGKLSVALVSGKVKVKDELGNQVILKPMEMLKINEKGEVSLTSFDTTEIIGWKDKILLFKNSNKTEIIQKISDWYGVEVQCDPKIKDNWAYSGEYHNESLENVLKGIKRTLNIDYNINGKKVDLIQK</sequence>
<keyword evidence="1" id="KW-0812">Transmembrane</keyword>
<evidence type="ECO:0000313" key="4">
    <source>
        <dbReference type="EMBL" id="MBD8490884.1"/>
    </source>
</evidence>
<evidence type="ECO:0000256" key="1">
    <source>
        <dbReference type="SAM" id="Phobius"/>
    </source>
</evidence>
<dbReference type="Gene3D" id="2.60.120.1440">
    <property type="match status" value="1"/>
</dbReference>
<comment type="caution">
    <text evidence="4">The sequence shown here is derived from an EMBL/GenBank/DDBJ whole genome shotgun (WGS) entry which is preliminary data.</text>
</comment>
<keyword evidence="1" id="KW-1133">Transmembrane helix</keyword>
<dbReference type="Pfam" id="PF16344">
    <property type="entry name" value="FecR_C"/>
    <property type="match status" value="1"/>
</dbReference>
<feature type="transmembrane region" description="Helical" evidence="1">
    <location>
        <begin position="105"/>
        <end position="129"/>
    </location>
</feature>
<reference evidence="4 5" key="1">
    <citation type="submission" date="2020-09" db="EMBL/GenBank/DDBJ databases">
        <title>Echinicola sp. CAU 1574 isolated from sand of Sido Beach.</title>
        <authorList>
            <person name="Kim W."/>
        </authorList>
    </citation>
    <scope>NUCLEOTIDE SEQUENCE [LARGE SCALE GENOMIC DNA]</scope>
    <source>
        <strain evidence="4 5">CAU 1574</strain>
    </source>
</reference>
<dbReference type="InterPro" id="IPR012373">
    <property type="entry name" value="Ferrdict_sens_TM"/>
</dbReference>
<dbReference type="InterPro" id="IPR032508">
    <property type="entry name" value="FecR_C"/>
</dbReference>
<evidence type="ECO:0000259" key="2">
    <source>
        <dbReference type="Pfam" id="PF04773"/>
    </source>
</evidence>
<dbReference type="Proteomes" id="UP000647133">
    <property type="component" value="Unassembled WGS sequence"/>
</dbReference>
<feature type="domain" description="FecR protein" evidence="2">
    <location>
        <begin position="155"/>
        <end position="240"/>
    </location>
</feature>
<keyword evidence="5" id="KW-1185">Reference proteome</keyword>
<dbReference type="InterPro" id="IPR006860">
    <property type="entry name" value="FecR"/>
</dbReference>
<dbReference type="RefSeq" id="WP_192011760.1">
    <property type="nucleotide sequence ID" value="NZ_JACYTQ010000009.1"/>
</dbReference>
<dbReference type="Gene3D" id="3.55.50.30">
    <property type="match status" value="1"/>
</dbReference>
<gene>
    <name evidence="4" type="ORF">IFO69_19180</name>
</gene>
<dbReference type="PANTHER" id="PTHR30273">
    <property type="entry name" value="PERIPLASMIC SIGNAL SENSOR AND SIGMA FACTOR ACTIVATOR FECR-RELATED"/>
    <property type="match status" value="1"/>
</dbReference>
<accession>A0ABR9AQN2</accession>
<evidence type="ECO:0000259" key="3">
    <source>
        <dbReference type="Pfam" id="PF16344"/>
    </source>
</evidence>
<evidence type="ECO:0000313" key="5">
    <source>
        <dbReference type="Proteomes" id="UP000647133"/>
    </source>
</evidence>
<keyword evidence="1" id="KW-0472">Membrane</keyword>
<feature type="domain" description="Protein FecR C-terminal" evidence="3">
    <location>
        <begin position="283"/>
        <end position="348"/>
    </location>
</feature>
<dbReference type="PIRSF" id="PIRSF018266">
    <property type="entry name" value="FecR"/>
    <property type="match status" value="1"/>
</dbReference>
<organism evidence="4 5">
    <name type="scientific">Echinicola arenosa</name>
    <dbReference type="NCBI Taxonomy" id="2774144"/>
    <lineage>
        <taxon>Bacteria</taxon>
        <taxon>Pseudomonadati</taxon>
        <taxon>Bacteroidota</taxon>
        <taxon>Cytophagia</taxon>
        <taxon>Cytophagales</taxon>
        <taxon>Cyclobacteriaceae</taxon>
        <taxon>Echinicola</taxon>
    </lineage>
</organism>
<dbReference type="Pfam" id="PF04773">
    <property type="entry name" value="FecR"/>
    <property type="match status" value="1"/>
</dbReference>
<protein>
    <submittedName>
        <fullName evidence="4">FecR family protein</fullName>
    </submittedName>
</protein>
<proteinExistence type="predicted"/>
<name>A0ABR9AQN2_9BACT</name>